<evidence type="ECO:0008006" key="4">
    <source>
        <dbReference type="Google" id="ProtNLM"/>
    </source>
</evidence>
<dbReference type="Proteomes" id="UP000234331">
    <property type="component" value="Unassembled WGS sequence"/>
</dbReference>
<keyword evidence="3" id="KW-1185">Reference proteome</keyword>
<accession>A0A2I2KIT3</accession>
<evidence type="ECO:0000256" key="1">
    <source>
        <dbReference type="SAM" id="MobiDB-lite"/>
    </source>
</evidence>
<name>A0A2I2KIT3_9ACTN</name>
<evidence type="ECO:0000313" key="2">
    <source>
        <dbReference type="EMBL" id="SNQ45578.1"/>
    </source>
</evidence>
<dbReference type="SUPFAM" id="SSF47413">
    <property type="entry name" value="lambda repressor-like DNA-binding domains"/>
    <property type="match status" value="1"/>
</dbReference>
<reference evidence="2 3" key="1">
    <citation type="submission" date="2017-06" db="EMBL/GenBank/DDBJ databases">
        <authorList>
            <person name="Kim H.J."/>
            <person name="Triplett B.A."/>
        </authorList>
    </citation>
    <scope>NUCLEOTIDE SEQUENCE [LARGE SCALE GENOMIC DNA]</scope>
    <source>
        <strain evidence="2">FRACA_ARgP5</strain>
    </source>
</reference>
<feature type="region of interest" description="Disordered" evidence="1">
    <location>
        <begin position="1"/>
        <end position="30"/>
    </location>
</feature>
<dbReference type="EMBL" id="FZMO01000006">
    <property type="protein sequence ID" value="SNQ45578.1"/>
    <property type="molecule type" value="Genomic_DNA"/>
</dbReference>
<gene>
    <name evidence="2" type="ORF">FRACA_1030012</name>
</gene>
<evidence type="ECO:0000313" key="3">
    <source>
        <dbReference type="Proteomes" id="UP000234331"/>
    </source>
</evidence>
<organism evidence="2 3">
    <name type="scientific">Frankia canadensis</name>
    <dbReference type="NCBI Taxonomy" id="1836972"/>
    <lineage>
        <taxon>Bacteria</taxon>
        <taxon>Bacillati</taxon>
        <taxon>Actinomycetota</taxon>
        <taxon>Actinomycetes</taxon>
        <taxon>Frankiales</taxon>
        <taxon>Frankiaceae</taxon>
        <taxon>Frankia</taxon>
    </lineage>
</organism>
<protein>
    <recommendedName>
        <fullName evidence="4">HTH cro/C1-type domain-containing protein</fullName>
    </recommendedName>
</protein>
<dbReference type="InterPro" id="IPR010982">
    <property type="entry name" value="Lambda_DNA-bd_dom_sf"/>
</dbReference>
<sequence>MGQVPKTPMTISTPVPRRRPRRGRIDRVRQEDDRRRVLRLARRLGVTQAAISRLEQPHDLLLSTLNAYLAAIGGTARMIVSFAGGHETTLGLSGLR</sequence>
<proteinExistence type="predicted"/>
<dbReference type="AlphaFoldDB" id="A0A2I2KIT3"/>
<dbReference type="GO" id="GO:0003677">
    <property type="term" value="F:DNA binding"/>
    <property type="evidence" value="ECO:0007669"/>
    <property type="project" value="InterPro"/>
</dbReference>